<evidence type="ECO:0000256" key="1">
    <source>
        <dbReference type="SAM" id="MobiDB-lite"/>
    </source>
</evidence>
<dbReference type="Proteomes" id="UP000323067">
    <property type="component" value="Chromosome vii"/>
</dbReference>
<protein>
    <submittedName>
        <fullName evidence="2">Uncharacterized protein</fullName>
    </submittedName>
</protein>
<reference evidence="2 3" key="1">
    <citation type="journal article" date="2017" name="BMC Genomics">
        <title>Chromosome level assembly and secondary metabolite potential of the parasitic fungus Cordyceps militaris.</title>
        <authorList>
            <person name="Kramer G.J."/>
            <person name="Nodwell J.R."/>
        </authorList>
    </citation>
    <scope>NUCLEOTIDE SEQUENCE [LARGE SCALE GENOMIC DNA]</scope>
    <source>
        <strain evidence="2 3">ATCC 34164</strain>
    </source>
</reference>
<dbReference type="OrthoDB" id="5372011at2759"/>
<gene>
    <name evidence="2" type="ORF">A9K55_009114</name>
</gene>
<sequence length="170" mass="18929">MSSAAGPARAMRPATAAAASSSAAAAAHKTPDKGSSFTAEMRDRQARGKDPYTKDHDEEEEEEEEEEDDDMDIDEEEEEEDDDDDGVEMQIGNVPKNETFEERQSRQFALAVLDSPEQLMMYAQSTNDGRWQSIPGQRYRFMTTLCGFSGEEGSVPAAQQQQPARTARRR</sequence>
<feature type="compositionally biased region" description="Acidic residues" evidence="1">
    <location>
        <begin position="57"/>
        <end position="87"/>
    </location>
</feature>
<dbReference type="AlphaFoldDB" id="A0A2H4SG50"/>
<name>A0A2H4SG50_CORMI</name>
<feature type="region of interest" description="Disordered" evidence="1">
    <location>
        <begin position="150"/>
        <end position="170"/>
    </location>
</feature>
<accession>A0A2H4SG50</accession>
<dbReference type="VEuPathDB" id="FungiDB:CCM_08867"/>
<dbReference type="OMA" id="AMFVLDN"/>
<dbReference type="EMBL" id="CP023324">
    <property type="protein sequence ID" value="ATY62079.1"/>
    <property type="molecule type" value="Genomic_DNA"/>
</dbReference>
<organism evidence="2 3">
    <name type="scientific">Cordyceps militaris</name>
    <name type="common">Caterpillar fungus</name>
    <name type="synonym">Clavaria militaris</name>
    <dbReference type="NCBI Taxonomy" id="73501"/>
    <lineage>
        <taxon>Eukaryota</taxon>
        <taxon>Fungi</taxon>
        <taxon>Dikarya</taxon>
        <taxon>Ascomycota</taxon>
        <taxon>Pezizomycotina</taxon>
        <taxon>Sordariomycetes</taxon>
        <taxon>Hypocreomycetidae</taxon>
        <taxon>Hypocreales</taxon>
        <taxon>Cordycipitaceae</taxon>
        <taxon>Cordyceps</taxon>
    </lineage>
</organism>
<feature type="compositionally biased region" description="Low complexity" evidence="1">
    <location>
        <begin position="1"/>
        <end position="27"/>
    </location>
</feature>
<evidence type="ECO:0000313" key="2">
    <source>
        <dbReference type="EMBL" id="ATY62079.1"/>
    </source>
</evidence>
<evidence type="ECO:0000313" key="3">
    <source>
        <dbReference type="Proteomes" id="UP000323067"/>
    </source>
</evidence>
<dbReference type="VEuPathDB" id="FungiDB:A9K55_009114"/>
<feature type="compositionally biased region" description="Low complexity" evidence="1">
    <location>
        <begin position="156"/>
        <end position="170"/>
    </location>
</feature>
<feature type="compositionally biased region" description="Basic and acidic residues" evidence="1">
    <location>
        <begin position="40"/>
        <end position="56"/>
    </location>
</feature>
<feature type="region of interest" description="Disordered" evidence="1">
    <location>
        <begin position="1"/>
        <end position="104"/>
    </location>
</feature>
<proteinExistence type="predicted"/>